<feature type="domain" description="Cell wall hydrolase SleB" evidence="2">
    <location>
        <begin position="118"/>
        <end position="227"/>
    </location>
</feature>
<reference evidence="3 4" key="2">
    <citation type="journal article" date="2016" name="Genome Announc.">
        <title>Complete Genome Sequence of Sphingopyxis terrae Strain 203-1 (NBRC 111660), a Polyethylene Glycol Degrader.</title>
        <authorList>
            <person name="Ohtsubo Y."/>
            <person name="Nonoyama S."/>
            <person name="Nagata Y."/>
            <person name="Numata M."/>
            <person name="Tsuchikane K."/>
            <person name="Hosoyama A."/>
            <person name="Yamazoe A."/>
            <person name="Tsuda M."/>
            <person name="Fujita N."/>
            <person name="Kawai F."/>
        </authorList>
    </citation>
    <scope>NUCLEOTIDE SEQUENCE [LARGE SCALE GENOMIC DNA]</scope>
    <source>
        <strain evidence="3 4">203-1</strain>
    </source>
</reference>
<keyword evidence="1" id="KW-0812">Transmembrane</keyword>
<feature type="transmembrane region" description="Helical" evidence="1">
    <location>
        <begin position="16"/>
        <end position="36"/>
    </location>
</feature>
<keyword evidence="3" id="KW-0378">Hydrolase</keyword>
<dbReference type="Pfam" id="PF07486">
    <property type="entry name" value="Hydrolase_2"/>
    <property type="match status" value="1"/>
</dbReference>
<dbReference type="STRING" id="1219058.AOA14_15020"/>
<sequence length="380" mass="41701">MLPMEHPDTTQNPREWRGWLFALLSFAAIAAVLHFSGQTSRPLPVMPHPVAPPANVVPDVQPMEFAPVTEQDARAENARIAFVTKGFVAARPFVYPGASKARDRARDCMAAAMLYEAGDDSKGQLAVGQVVINRVRHPAFPKTICGVVFQGSERTTGCQFTFTCDGALNRRYPDAAWARARSNADRMLAGLIDPKVGLATHYHTDWVRPYWSDSLEKIASEGTHLFFRWPGFWGTPGAFRGAVSANDAPIAKMAGLSPAHALALAPPSDLADAAASIGPVKLVTGAGDAVGRDTIYVQLDRRATPESFVTLALRLCGERPYCKFMGWTNPVMKPDSDAMNDMQRAAMSFSYLRDEKSGFEKALWNCSEYARDDTRQCMKR</sequence>
<keyword evidence="1" id="KW-0472">Membrane</keyword>
<proteinExistence type="predicted"/>
<evidence type="ECO:0000259" key="2">
    <source>
        <dbReference type="Pfam" id="PF07486"/>
    </source>
</evidence>
<reference evidence="4" key="1">
    <citation type="submission" date="2015-11" db="EMBL/GenBank/DDBJ databases">
        <title>Complete genome sequence of a polyethylene glycol-degrading strain Sphingopyxis terrae strain 203-1 (NBRC 15098).</title>
        <authorList>
            <person name="Yoshiyuki O."/>
            <person name="Shouta N."/>
            <person name="Nagata Y."/>
            <person name="Numata M."/>
            <person name="Tsuchikane K."/>
            <person name="Hosoyama A."/>
            <person name="Yamazoe A."/>
            <person name="Tsuda M."/>
            <person name="Fujita N."/>
            <person name="Kawai F."/>
        </authorList>
    </citation>
    <scope>NUCLEOTIDE SEQUENCE [LARGE SCALE GENOMIC DNA]</scope>
    <source>
        <strain evidence="4">203-1</strain>
    </source>
</reference>
<dbReference type="EMBL" id="CP013342">
    <property type="protein sequence ID" value="AMU95923.1"/>
    <property type="molecule type" value="Genomic_DNA"/>
</dbReference>
<evidence type="ECO:0000256" key="1">
    <source>
        <dbReference type="SAM" id="Phobius"/>
    </source>
</evidence>
<dbReference type="Proteomes" id="UP000076234">
    <property type="component" value="Chromosome"/>
</dbReference>
<dbReference type="Gene3D" id="1.10.10.2520">
    <property type="entry name" value="Cell wall hydrolase SleB, domain 1"/>
    <property type="match status" value="1"/>
</dbReference>
<gene>
    <name evidence="3" type="ORF">AOA14_15020</name>
</gene>
<protein>
    <submittedName>
        <fullName evidence="3">Cell wall hydrolase</fullName>
    </submittedName>
</protein>
<evidence type="ECO:0000313" key="3">
    <source>
        <dbReference type="EMBL" id="AMU95923.1"/>
    </source>
</evidence>
<evidence type="ECO:0000313" key="4">
    <source>
        <dbReference type="Proteomes" id="UP000076234"/>
    </source>
</evidence>
<keyword evidence="1" id="KW-1133">Transmembrane helix</keyword>
<dbReference type="AlphaFoldDB" id="A0A142W1M6"/>
<dbReference type="GO" id="GO:0016787">
    <property type="term" value="F:hydrolase activity"/>
    <property type="evidence" value="ECO:0007669"/>
    <property type="project" value="UniProtKB-KW"/>
</dbReference>
<name>A0A142W1M6_9SPHN</name>
<accession>A0A142W1M6</accession>
<dbReference type="KEGG" id="ster:AOA14_15020"/>
<dbReference type="InterPro" id="IPR042047">
    <property type="entry name" value="SleB_dom1"/>
</dbReference>
<organism evidence="3 4">
    <name type="scientific">Sphingopyxis terrae subsp. terrae NBRC 15098</name>
    <dbReference type="NCBI Taxonomy" id="1219058"/>
    <lineage>
        <taxon>Bacteria</taxon>
        <taxon>Pseudomonadati</taxon>
        <taxon>Pseudomonadota</taxon>
        <taxon>Alphaproteobacteria</taxon>
        <taxon>Sphingomonadales</taxon>
        <taxon>Sphingomonadaceae</taxon>
        <taxon>Sphingopyxis</taxon>
    </lineage>
</organism>
<dbReference type="InterPro" id="IPR011105">
    <property type="entry name" value="Cell_wall_hydrolase_SleB"/>
</dbReference>